<organism evidence="2 3">
    <name type="scientific">Aphis glycines</name>
    <name type="common">Soybean aphid</name>
    <dbReference type="NCBI Taxonomy" id="307491"/>
    <lineage>
        <taxon>Eukaryota</taxon>
        <taxon>Metazoa</taxon>
        <taxon>Ecdysozoa</taxon>
        <taxon>Arthropoda</taxon>
        <taxon>Hexapoda</taxon>
        <taxon>Insecta</taxon>
        <taxon>Pterygota</taxon>
        <taxon>Neoptera</taxon>
        <taxon>Paraneoptera</taxon>
        <taxon>Hemiptera</taxon>
        <taxon>Sternorrhyncha</taxon>
        <taxon>Aphidomorpha</taxon>
        <taxon>Aphidoidea</taxon>
        <taxon>Aphididae</taxon>
        <taxon>Aphidini</taxon>
        <taxon>Aphis</taxon>
        <taxon>Aphis</taxon>
    </lineage>
</organism>
<dbReference type="OrthoDB" id="6611506at2759"/>
<sequence length="268" mass="30421">MNAAKVANKLETQEQKASDQSYTRNHRQGAETHIKLPRINLPKFNGEYENWQSLRDNFTVIIYNTRIPAVQKLQYLRSSLKGIAAQKGICLGMGSFFDTFNRHLGTLKDIEESVDEWNKLLVHITVSSKVDDKSLMELETSQLDTSVPTWNTILIFLNHRCQTLAVIQISKLQGRDVMSKTINPIYALYQCPECLAITTPERVKFARTVNVCVNCLHGGHRTSSCRSAGCQKFSERHNIKLHLGDEERGEAFVNSVLIYEEIGSGYEI</sequence>
<evidence type="ECO:0000256" key="1">
    <source>
        <dbReference type="SAM" id="MobiDB-lite"/>
    </source>
</evidence>
<proteinExistence type="predicted"/>
<evidence type="ECO:0000313" key="3">
    <source>
        <dbReference type="Proteomes" id="UP000475862"/>
    </source>
</evidence>
<name>A0A6G0T4T9_APHGL</name>
<evidence type="ECO:0000313" key="2">
    <source>
        <dbReference type="EMBL" id="KAE9525462.1"/>
    </source>
</evidence>
<accession>A0A6G0T4T9</accession>
<dbReference type="Pfam" id="PF03564">
    <property type="entry name" value="DUF1759"/>
    <property type="match status" value="1"/>
</dbReference>
<dbReference type="InterPro" id="IPR005312">
    <property type="entry name" value="DUF1759"/>
</dbReference>
<dbReference type="AlphaFoldDB" id="A0A6G0T4T9"/>
<comment type="caution">
    <text evidence="2">The sequence shown here is derived from an EMBL/GenBank/DDBJ whole genome shotgun (WGS) entry which is preliminary data.</text>
</comment>
<feature type="region of interest" description="Disordered" evidence="1">
    <location>
        <begin position="1"/>
        <end position="29"/>
    </location>
</feature>
<protein>
    <submittedName>
        <fullName evidence="2">Uncharacterized protein</fullName>
    </submittedName>
</protein>
<dbReference type="EMBL" id="VYZN01000060">
    <property type="protein sequence ID" value="KAE9525462.1"/>
    <property type="molecule type" value="Genomic_DNA"/>
</dbReference>
<gene>
    <name evidence="2" type="ORF">AGLY_014262</name>
</gene>
<dbReference type="Proteomes" id="UP000475862">
    <property type="component" value="Unassembled WGS sequence"/>
</dbReference>
<reference evidence="2 3" key="1">
    <citation type="submission" date="2019-08" db="EMBL/GenBank/DDBJ databases">
        <title>The genome of the soybean aphid Biotype 1, its phylome, world population structure and adaptation to the North American continent.</title>
        <authorList>
            <person name="Giordano R."/>
            <person name="Donthu R.K."/>
            <person name="Hernandez A.G."/>
            <person name="Wright C.L."/>
            <person name="Zimin A.V."/>
        </authorList>
    </citation>
    <scope>NUCLEOTIDE SEQUENCE [LARGE SCALE GENOMIC DNA]</scope>
    <source>
        <tissue evidence="2">Whole aphids</tissue>
    </source>
</reference>
<keyword evidence="3" id="KW-1185">Reference proteome</keyword>